<dbReference type="EMBL" id="JASPKZ010007366">
    <property type="protein sequence ID" value="KAJ9584738.1"/>
    <property type="molecule type" value="Genomic_DNA"/>
</dbReference>
<name>A0AAD7ZRX8_DIPPU</name>
<feature type="non-terminal residue" evidence="1">
    <location>
        <position position="259"/>
    </location>
</feature>
<accession>A0AAD7ZRX8</accession>
<protein>
    <submittedName>
        <fullName evidence="1">Uncharacterized protein</fullName>
    </submittedName>
</protein>
<reference evidence="1" key="1">
    <citation type="journal article" date="2023" name="IScience">
        <title>Live-bearing cockroach genome reveals convergent evolutionary mechanisms linked to viviparity in insects and beyond.</title>
        <authorList>
            <person name="Fouks B."/>
            <person name="Harrison M.C."/>
            <person name="Mikhailova A.A."/>
            <person name="Marchal E."/>
            <person name="English S."/>
            <person name="Carruthers M."/>
            <person name="Jennings E.C."/>
            <person name="Chiamaka E.L."/>
            <person name="Frigard R.A."/>
            <person name="Pippel M."/>
            <person name="Attardo G.M."/>
            <person name="Benoit J.B."/>
            <person name="Bornberg-Bauer E."/>
            <person name="Tobe S.S."/>
        </authorList>
    </citation>
    <scope>NUCLEOTIDE SEQUENCE</scope>
    <source>
        <strain evidence="1">Stay&amp;Tobe</strain>
    </source>
</reference>
<dbReference type="AlphaFoldDB" id="A0AAD7ZRX8"/>
<reference evidence="1" key="2">
    <citation type="submission" date="2023-05" db="EMBL/GenBank/DDBJ databases">
        <authorList>
            <person name="Fouks B."/>
        </authorList>
    </citation>
    <scope>NUCLEOTIDE SEQUENCE</scope>
    <source>
        <strain evidence="1">Stay&amp;Tobe</strain>
        <tissue evidence="1">Testes</tissue>
    </source>
</reference>
<dbReference type="Proteomes" id="UP001233999">
    <property type="component" value="Unassembled WGS sequence"/>
</dbReference>
<sequence>MTSSSPYHCVMCRCFQLLKVTASNLNSSMTSTNKIMPHSSVFRITSQAATILATNATSVSARVSNTRESGQILRHDSLVISHFLAETKGCCIFLDASEYMRDDTAGFSDTRFRSQIVHLRVMRSYVIANIAIWKKLIRQSIKSAANVNSLFSTKTPHLSQPLGRLNLKAMYLKVCSLYYSDPQWSKSHPKININTCQRAVCKHSDVVRCSLVCNSCFSSDLKVPIYLVELGSTRTSTKFTRRFEHANFGISLDMLINRP</sequence>
<evidence type="ECO:0000313" key="2">
    <source>
        <dbReference type="Proteomes" id="UP001233999"/>
    </source>
</evidence>
<organism evidence="1 2">
    <name type="scientific">Diploptera punctata</name>
    <name type="common">Pacific beetle cockroach</name>
    <dbReference type="NCBI Taxonomy" id="6984"/>
    <lineage>
        <taxon>Eukaryota</taxon>
        <taxon>Metazoa</taxon>
        <taxon>Ecdysozoa</taxon>
        <taxon>Arthropoda</taxon>
        <taxon>Hexapoda</taxon>
        <taxon>Insecta</taxon>
        <taxon>Pterygota</taxon>
        <taxon>Neoptera</taxon>
        <taxon>Polyneoptera</taxon>
        <taxon>Dictyoptera</taxon>
        <taxon>Blattodea</taxon>
        <taxon>Blaberoidea</taxon>
        <taxon>Blaberidae</taxon>
        <taxon>Diplopterinae</taxon>
        <taxon>Diploptera</taxon>
    </lineage>
</organism>
<gene>
    <name evidence="1" type="ORF">L9F63_020919</name>
</gene>
<proteinExistence type="predicted"/>
<evidence type="ECO:0000313" key="1">
    <source>
        <dbReference type="EMBL" id="KAJ9584738.1"/>
    </source>
</evidence>
<keyword evidence="2" id="KW-1185">Reference proteome</keyword>
<comment type="caution">
    <text evidence="1">The sequence shown here is derived from an EMBL/GenBank/DDBJ whole genome shotgun (WGS) entry which is preliminary data.</text>
</comment>